<dbReference type="CDD" id="cd19092">
    <property type="entry name" value="AKR_BsYcsN_EcYdhF-like"/>
    <property type="match status" value="1"/>
</dbReference>
<protein>
    <submittedName>
        <fullName evidence="2">Oxidoreductase</fullName>
    </submittedName>
</protein>
<proteinExistence type="predicted"/>
<organism evidence="2 3">
    <name type="scientific">Neptunitalea lumnitzerae</name>
    <dbReference type="NCBI Taxonomy" id="2965509"/>
    <lineage>
        <taxon>Bacteria</taxon>
        <taxon>Pseudomonadati</taxon>
        <taxon>Bacteroidota</taxon>
        <taxon>Flavobacteriia</taxon>
        <taxon>Flavobacteriales</taxon>
        <taxon>Flavobacteriaceae</taxon>
        <taxon>Neptunitalea</taxon>
    </lineage>
</organism>
<keyword evidence="3" id="KW-1185">Reference proteome</keyword>
<comment type="caution">
    <text evidence="2">The sequence shown here is derived from an EMBL/GenBank/DDBJ whole genome shotgun (WGS) entry which is preliminary data.</text>
</comment>
<dbReference type="InterPro" id="IPR023210">
    <property type="entry name" value="NADP_OxRdtase_dom"/>
</dbReference>
<evidence type="ECO:0000259" key="1">
    <source>
        <dbReference type="Pfam" id="PF00248"/>
    </source>
</evidence>
<dbReference type="Pfam" id="PF00248">
    <property type="entry name" value="Aldo_ket_red"/>
    <property type="match status" value="1"/>
</dbReference>
<sequence>MKNLQISHLVAGTMTWGQWGKKLRTKEMVALQHFYFEQGITTFDHADIYGNHTTEADFGKAFAASGLDREKVQFITKCGIQMVGKNRSHKVKHYNYSKEHIIKSVETSLEHLQTEYLDILLLHRPSPLLDPKEVGETVNKLIETGKVKHFGVSNFTPTQTNLLSEYVPVETNQIEFSLTTHEAMFDGTLDHMMLKKIKPMAWSPLGNYFKKQYPGLKQLMPNLCEKYKVEEDALLIAWIMKHPAAIVPVIGTTQPKRIKKAIEAKNIPLSLEDWFMMLEVVSGNPVP</sequence>
<dbReference type="EMBL" id="BRVO01000001">
    <property type="protein sequence ID" value="GLB48336.1"/>
    <property type="molecule type" value="Genomic_DNA"/>
</dbReference>
<feature type="domain" description="NADP-dependent oxidoreductase" evidence="1">
    <location>
        <begin position="9"/>
        <end position="275"/>
    </location>
</feature>
<evidence type="ECO:0000313" key="3">
    <source>
        <dbReference type="Proteomes" id="UP001143543"/>
    </source>
</evidence>
<accession>A0ABQ5MFZ0</accession>
<dbReference type="RefSeq" id="WP_281763983.1">
    <property type="nucleotide sequence ID" value="NZ_BRVO01000001.1"/>
</dbReference>
<name>A0ABQ5MFZ0_9FLAO</name>
<dbReference type="InterPro" id="IPR050523">
    <property type="entry name" value="AKR_Detox_Biosynth"/>
</dbReference>
<dbReference type="Gene3D" id="3.20.20.100">
    <property type="entry name" value="NADP-dependent oxidoreductase domain"/>
    <property type="match status" value="1"/>
</dbReference>
<dbReference type="PANTHER" id="PTHR43364">
    <property type="entry name" value="NADH-SPECIFIC METHYLGLYOXAL REDUCTASE-RELATED"/>
    <property type="match status" value="1"/>
</dbReference>
<gene>
    <name evidence="2" type="ORF">Y10_07040</name>
</gene>
<evidence type="ECO:0000313" key="2">
    <source>
        <dbReference type="EMBL" id="GLB48336.1"/>
    </source>
</evidence>
<reference evidence="2" key="1">
    <citation type="submission" date="2022-07" db="EMBL/GenBank/DDBJ databases">
        <title>Taxonomy of Novel Oxalotrophic and Methylotrophic Bacteria.</title>
        <authorList>
            <person name="Sahin N."/>
            <person name="Tani A."/>
        </authorList>
    </citation>
    <scope>NUCLEOTIDE SEQUENCE</scope>
    <source>
        <strain evidence="2">Y10</strain>
    </source>
</reference>
<dbReference type="Proteomes" id="UP001143543">
    <property type="component" value="Unassembled WGS sequence"/>
</dbReference>
<dbReference type="PANTHER" id="PTHR43364:SF1">
    <property type="entry name" value="OXIDOREDUCTASE YDHF"/>
    <property type="match status" value="1"/>
</dbReference>
<dbReference type="InterPro" id="IPR036812">
    <property type="entry name" value="NAD(P)_OxRdtase_dom_sf"/>
</dbReference>
<dbReference type="SUPFAM" id="SSF51430">
    <property type="entry name" value="NAD(P)-linked oxidoreductase"/>
    <property type="match status" value="1"/>
</dbReference>